<dbReference type="EMBL" id="JBBBZM010000101">
    <property type="protein sequence ID" value="KAL0634195.1"/>
    <property type="molecule type" value="Genomic_DNA"/>
</dbReference>
<gene>
    <name evidence="1" type="ORF">Q9L58_006871</name>
</gene>
<evidence type="ECO:0000313" key="1">
    <source>
        <dbReference type="EMBL" id="KAL0634195.1"/>
    </source>
</evidence>
<sequence length="108" mass="12617">MNTSIPELETFTKELEEFNEATSNLLIKAYEGSGLTERTEIQARIELCKSKLPEIATIKESTKIRSRYKARWTAEQKRDLFELRALLIRQEDDLNDAVKHFERKLSEA</sequence>
<accession>A0ABR3GEH2</accession>
<evidence type="ECO:0000313" key="2">
    <source>
        <dbReference type="Proteomes" id="UP001447188"/>
    </source>
</evidence>
<dbReference type="Proteomes" id="UP001447188">
    <property type="component" value="Unassembled WGS sequence"/>
</dbReference>
<reference evidence="1 2" key="1">
    <citation type="submission" date="2024-02" db="EMBL/GenBank/DDBJ databases">
        <title>Discinaceae phylogenomics.</title>
        <authorList>
            <person name="Dirks A.C."/>
            <person name="James T.Y."/>
        </authorList>
    </citation>
    <scope>NUCLEOTIDE SEQUENCE [LARGE SCALE GENOMIC DNA]</scope>
    <source>
        <strain evidence="1 2">ACD0624</strain>
    </source>
</reference>
<keyword evidence="2" id="KW-1185">Reference proteome</keyword>
<protein>
    <submittedName>
        <fullName evidence="1">Uncharacterized protein</fullName>
    </submittedName>
</protein>
<comment type="caution">
    <text evidence="1">The sequence shown here is derived from an EMBL/GenBank/DDBJ whole genome shotgun (WGS) entry which is preliminary data.</text>
</comment>
<proteinExistence type="predicted"/>
<name>A0ABR3GEH2_9PEZI</name>
<organism evidence="1 2">
    <name type="scientific">Discina gigas</name>
    <dbReference type="NCBI Taxonomy" id="1032678"/>
    <lineage>
        <taxon>Eukaryota</taxon>
        <taxon>Fungi</taxon>
        <taxon>Dikarya</taxon>
        <taxon>Ascomycota</taxon>
        <taxon>Pezizomycotina</taxon>
        <taxon>Pezizomycetes</taxon>
        <taxon>Pezizales</taxon>
        <taxon>Discinaceae</taxon>
        <taxon>Discina</taxon>
    </lineage>
</organism>